<keyword evidence="3" id="KW-1185">Reference proteome</keyword>
<evidence type="ECO:0000256" key="1">
    <source>
        <dbReference type="SAM" id="SignalP"/>
    </source>
</evidence>
<dbReference type="Proteomes" id="UP000295146">
    <property type="component" value="Unassembled WGS sequence"/>
</dbReference>
<evidence type="ECO:0000313" key="2">
    <source>
        <dbReference type="EMBL" id="TDW77942.1"/>
    </source>
</evidence>
<evidence type="ECO:0008006" key="4">
    <source>
        <dbReference type="Google" id="ProtNLM"/>
    </source>
</evidence>
<evidence type="ECO:0000313" key="3">
    <source>
        <dbReference type="Proteomes" id="UP000295146"/>
    </source>
</evidence>
<sequence>MRIYHRRLAGALAVAVVSLSAVQMQAALGQSKWDPDDIEVFTSDPFDAGTALPEKVSAAVAAAQAQAEEHPYDLGGAYYDRSTGEVVTTTVTRTGERIAASSRSNVAVAPVRVRSVTTDYATLRRIQHEAISLGATGLPGNGSVYGTFVQIERNRVVVEAVAATAALRKALADRFGADHVAIHLTPGIPLPRATYGGWRADRSPFLGGARINVPGGYYCTAAFAWRNGGYHGILTAGHCVPNGGPVSSVVESIGNTISNNWNDGTGTVKYPGDPYDRGDLGLVQIPAGTGASDARIYVGGPTSSLWRNVIGRFNRKSYPLDKYCTGGSTTGEICGFAVRTASYDVDYYDNGTYVGTARNVTYGIPPSTGNVTNGDSGGPVYTVDSNGQVQAKGVISGAGPNRQYFTEITDAVNALPGDIATR</sequence>
<dbReference type="InterPro" id="IPR043504">
    <property type="entry name" value="Peptidase_S1_PA_chymotrypsin"/>
</dbReference>
<accession>A0A4R8CP81</accession>
<comment type="caution">
    <text evidence="2">The sequence shown here is derived from an EMBL/GenBank/DDBJ whole genome shotgun (WGS) entry which is preliminary data.</text>
</comment>
<keyword evidence="1" id="KW-0732">Signal</keyword>
<dbReference type="EMBL" id="SODP01000001">
    <property type="protein sequence ID" value="TDW77942.1"/>
    <property type="molecule type" value="Genomic_DNA"/>
</dbReference>
<reference evidence="2 3" key="1">
    <citation type="submission" date="2019-03" db="EMBL/GenBank/DDBJ databases">
        <title>Genomic Encyclopedia of Type Strains, Phase III (KMG-III): the genomes of soil and plant-associated and newly described type strains.</title>
        <authorList>
            <person name="Whitman W."/>
        </authorList>
    </citation>
    <scope>NUCLEOTIDE SEQUENCE [LARGE SCALE GENOMIC DNA]</scope>
    <source>
        <strain evidence="2 3">VKM Ac-2573</strain>
    </source>
</reference>
<feature type="signal peptide" evidence="1">
    <location>
        <begin position="1"/>
        <end position="26"/>
    </location>
</feature>
<feature type="chain" id="PRO_5038370611" description="Streptogrisin C" evidence="1">
    <location>
        <begin position="27"/>
        <end position="422"/>
    </location>
</feature>
<organism evidence="2 3">
    <name type="scientific">Kribbella pratensis</name>
    <dbReference type="NCBI Taxonomy" id="2512112"/>
    <lineage>
        <taxon>Bacteria</taxon>
        <taxon>Bacillati</taxon>
        <taxon>Actinomycetota</taxon>
        <taxon>Actinomycetes</taxon>
        <taxon>Propionibacteriales</taxon>
        <taxon>Kribbellaceae</taxon>
        <taxon>Kribbella</taxon>
    </lineage>
</organism>
<dbReference type="PROSITE" id="PS00134">
    <property type="entry name" value="TRYPSIN_HIS"/>
    <property type="match status" value="1"/>
</dbReference>
<dbReference type="GO" id="GO:0004252">
    <property type="term" value="F:serine-type endopeptidase activity"/>
    <property type="evidence" value="ECO:0007669"/>
    <property type="project" value="InterPro"/>
</dbReference>
<gene>
    <name evidence="2" type="ORF">EV653_3125</name>
</gene>
<dbReference type="Gene3D" id="2.40.10.10">
    <property type="entry name" value="Trypsin-like serine proteases"/>
    <property type="match status" value="2"/>
</dbReference>
<proteinExistence type="predicted"/>
<dbReference type="AlphaFoldDB" id="A0A4R8CP81"/>
<protein>
    <recommendedName>
        <fullName evidence="4">Streptogrisin C</fullName>
    </recommendedName>
</protein>
<name>A0A4R8CP81_9ACTN</name>
<dbReference type="GO" id="GO:0006508">
    <property type="term" value="P:proteolysis"/>
    <property type="evidence" value="ECO:0007669"/>
    <property type="project" value="InterPro"/>
</dbReference>
<dbReference type="SUPFAM" id="SSF50494">
    <property type="entry name" value="Trypsin-like serine proteases"/>
    <property type="match status" value="1"/>
</dbReference>
<dbReference type="InterPro" id="IPR009003">
    <property type="entry name" value="Peptidase_S1_PA"/>
</dbReference>
<dbReference type="PROSITE" id="PS00135">
    <property type="entry name" value="TRYPSIN_SER"/>
    <property type="match status" value="1"/>
</dbReference>
<dbReference type="InterPro" id="IPR033116">
    <property type="entry name" value="TRYPSIN_SER"/>
</dbReference>
<dbReference type="InterPro" id="IPR018114">
    <property type="entry name" value="TRYPSIN_HIS"/>
</dbReference>